<dbReference type="AlphaFoldDB" id="A0AAU9R8P4"/>
<feature type="region of interest" description="Disordered" evidence="1">
    <location>
        <begin position="93"/>
        <end position="229"/>
    </location>
</feature>
<proteinExistence type="predicted"/>
<feature type="compositionally biased region" description="Low complexity" evidence="1">
    <location>
        <begin position="203"/>
        <end position="212"/>
    </location>
</feature>
<accession>A0AAU9R8P4</accession>
<reference evidence="2 3" key="1">
    <citation type="submission" date="2022-03" db="EMBL/GenBank/DDBJ databases">
        <authorList>
            <person name="Nunn A."/>
            <person name="Chopra R."/>
            <person name="Nunn A."/>
            <person name="Contreras Garrido A."/>
        </authorList>
    </citation>
    <scope>NUCLEOTIDE SEQUENCE [LARGE SCALE GENOMIC DNA]</scope>
</reference>
<name>A0AAU9R8P4_THLAR</name>
<feature type="compositionally biased region" description="Low complexity" evidence="1">
    <location>
        <begin position="154"/>
        <end position="174"/>
    </location>
</feature>
<feature type="region of interest" description="Disordered" evidence="1">
    <location>
        <begin position="1"/>
        <end position="80"/>
    </location>
</feature>
<feature type="non-terminal residue" evidence="2">
    <location>
        <position position="1"/>
    </location>
</feature>
<feature type="compositionally biased region" description="Polar residues" evidence="1">
    <location>
        <begin position="98"/>
        <end position="107"/>
    </location>
</feature>
<organism evidence="2 3">
    <name type="scientific">Thlaspi arvense</name>
    <name type="common">Field penny-cress</name>
    <dbReference type="NCBI Taxonomy" id="13288"/>
    <lineage>
        <taxon>Eukaryota</taxon>
        <taxon>Viridiplantae</taxon>
        <taxon>Streptophyta</taxon>
        <taxon>Embryophyta</taxon>
        <taxon>Tracheophyta</taxon>
        <taxon>Spermatophyta</taxon>
        <taxon>Magnoliopsida</taxon>
        <taxon>eudicotyledons</taxon>
        <taxon>Gunneridae</taxon>
        <taxon>Pentapetalae</taxon>
        <taxon>rosids</taxon>
        <taxon>malvids</taxon>
        <taxon>Brassicales</taxon>
        <taxon>Brassicaceae</taxon>
        <taxon>Thlaspideae</taxon>
        <taxon>Thlaspi</taxon>
    </lineage>
</organism>
<protein>
    <submittedName>
        <fullName evidence="2">Uncharacterized protein</fullName>
    </submittedName>
</protein>
<feature type="compositionally biased region" description="Acidic residues" evidence="1">
    <location>
        <begin position="13"/>
        <end position="32"/>
    </location>
</feature>
<keyword evidence="3" id="KW-1185">Reference proteome</keyword>
<evidence type="ECO:0000313" key="3">
    <source>
        <dbReference type="Proteomes" id="UP000836841"/>
    </source>
</evidence>
<feature type="compositionally biased region" description="Acidic residues" evidence="1">
    <location>
        <begin position="131"/>
        <end position="140"/>
    </location>
</feature>
<feature type="compositionally biased region" description="Low complexity" evidence="1">
    <location>
        <begin position="182"/>
        <end position="193"/>
    </location>
</feature>
<sequence length="267" mass="29130">MRQYFDCLNDGEKADDENGGDEENREEEESDDENRVESSEDEREEERHEEREEEGGQEVTRPEEEVQSEDENQILGEVGADDPRFANLFALAELETPTVRSKGTQPNVDVEAGYDSEVEGERVLPPGEYPDSPEDTDEEGSNPYPPRKHRATKSQPTTLPSMPTQSQPSTAPQPSIRPQNEASSSTVPASTAPQVSTGPQTEAGSSTAAAATGRRRGRPPGRGQARKVTVPRGIGVYMCPFSNRVFECFGSTSRQVGGDSSKGPNSR</sequence>
<evidence type="ECO:0000313" key="2">
    <source>
        <dbReference type="EMBL" id="CAH2036035.1"/>
    </source>
</evidence>
<evidence type="ECO:0000256" key="1">
    <source>
        <dbReference type="SAM" id="MobiDB-lite"/>
    </source>
</evidence>
<dbReference type="EMBL" id="OU466857">
    <property type="protein sequence ID" value="CAH2036035.1"/>
    <property type="molecule type" value="Genomic_DNA"/>
</dbReference>
<gene>
    <name evidence="2" type="ORF">TAV2_LOCUS747</name>
</gene>
<dbReference type="Proteomes" id="UP000836841">
    <property type="component" value="Chromosome 1"/>
</dbReference>